<proteinExistence type="inferred from homology"/>
<sequence>MPSRITRWINAYKPSSPDSMKEMVEWMYSSIKLLEDIEELLHKLSSPSVADLCQRLYTFYQSNSPPLTQFVILLLPSLLSAYVNHLFEAASPQSRKVSTGIIDSSQSTTLSNFAFLESSLIGIARQFVANDPSAVRLAYPKAGSGLLFPPLRESSIFHDSVNQVDVRVEDMDSSTLSLPCNPDRIPAITQLVRLYVDTLSGADLLDSLASLLILHSTSQFCKLCNRVVSLSSRPRIPVTTGLLLNFLTGLDVILYKLDEVDKRTDTIRRTTTTVRQGVWRTLNEAHRRAIHSCYSGPLLLSNSILHSRHVQYGSRTVAGLKISEAPSSCRSIESVIASAENQSLSEPTEIPQAIDLFHCSRSHSSTVEVIKNASFRPEVLPEDIPVAEQQQQERQQQEQQEPAPNPEEQLNDNATVQIIAHPKPEKISAETKFNLVDTRRRHKVCLADKTGDVGMELLPMNSEKNSK</sequence>
<comment type="caution">
    <text evidence="8">The sequence shown here is derived from an EMBL/GenBank/DDBJ whole genome shotgun (WGS) entry which is preliminary data.</text>
</comment>
<dbReference type="InterPro" id="IPR018619">
    <property type="entry name" value="Hyccin"/>
</dbReference>
<reference evidence="8" key="1">
    <citation type="submission" date="2024-06" db="EMBL/GenBank/DDBJ databases">
        <authorList>
            <person name="Liu X."/>
            <person name="Lenzi L."/>
            <person name="Haldenby T S."/>
            <person name="Uol C."/>
        </authorList>
    </citation>
    <scope>NUCLEOTIDE SEQUENCE</scope>
</reference>
<evidence type="ECO:0000256" key="3">
    <source>
        <dbReference type="ARBA" id="ARBA00022475"/>
    </source>
</evidence>
<dbReference type="EMBL" id="CAXLJL010000600">
    <property type="protein sequence ID" value="CAL5139202.1"/>
    <property type="molecule type" value="Genomic_DNA"/>
</dbReference>
<keyword evidence="5" id="KW-0472">Membrane</keyword>
<evidence type="ECO:0000256" key="7">
    <source>
        <dbReference type="SAM" id="MobiDB-lite"/>
    </source>
</evidence>
<dbReference type="PANTHER" id="PTHR31220">
    <property type="entry name" value="HYCCIN RELATED"/>
    <property type="match status" value="1"/>
</dbReference>
<evidence type="ECO:0000256" key="6">
    <source>
        <dbReference type="ARBA" id="ARBA00034482"/>
    </source>
</evidence>
<keyword evidence="4" id="KW-0963">Cytoplasm</keyword>
<evidence type="ECO:0000256" key="2">
    <source>
        <dbReference type="ARBA" id="ARBA00004514"/>
    </source>
</evidence>
<gene>
    <name evidence="8" type="ORF">CDAUBV1_LOCUS14237</name>
</gene>
<dbReference type="GO" id="GO:0005886">
    <property type="term" value="C:plasma membrane"/>
    <property type="evidence" value="ECO:0007669"/>
    <property type="project" value="UniProtKB-SubCell"/>
</dbReference>
<comment type="similarity">
    <text evidence="6">Belongs to the Hyccin family.</text>
</comment>
<evidence type="ECO:0000256" key="5">
    <source>
        <dbReference type="ARBA" id="ARBA00023136"/>
    </source>
</evidence>
<organism evidence="8 9">
    <name type="scientific">Calicophoron daubneyi</name>
    <name type="common">Rumen fluke</name>
    <name type="synonym">Paramphistomum daubneyi</name>
    <dbReference type="NCBI Taxonomy" id="300641"/>
    <lineage>
        <taxon>Eukaryota</taxon>
        <taxon>Metazoa</taxon>
        <taxon>Spiralia</taxon>
        <taxon>Lophotrochozoa</taxon>
        <taxon>Platyhelminthes</taxon>
        <taxon>Trematoda</taxon>
        <taxon>Digenea</taxon>
        <taxon>Plagiorchiida</taxon>
        <taxon>Pronocephalata</taxon>
        <taxon>Paramphistomoidea</taxon>
        <taxon>Paramphistomidae</taxon>
        <taxon>Calicophoron</taxon>
    </lineage>
</organism>
<evidence type="ECO:0000256" key="4">
    <source>
        <dbReference type="ARBA" id="ARBA00022490"/>
    </source>
</evidence>
<dbReference type="Proteomes" id="UP001497525">
    <property type="component" value="Unassembled WGS sequence"/>
</dbReference>
<feature type="compositionally biased region" description="Low complexity" evidence="7">
    <location>
        <begin position="388"/>
        <end position="408"/>
    </location>
</feature>
<keyword evidence="3" id="KW-1003">Cell membrane</keyword>
<evidence type="ECO:0000313" key="9">
    <source>
        <dbReference type="Proteomes" id="UP001497525"/>
    </source>
</evidence>
<comment type="subcellular location">
    <subcellularLocation>
        <location evidence="1">Cell membrane</location>
    </subcellularLocation>
    <subcellularLocation>
        <location evidence="2">Cytoplasm</location>
        <location evidence="2">Cytosol</location>
    </subcellularLocation>
</comment>
<dbReference type="Pfam" id="PF09790">
    <property type="entry name" value="Hyccin"/>
    <property type="match status" value="1"/>
</dbReference>
<dbReference type="AlphaFoldDB" id="A0AAV2TRW0"/>
<evidence type="ECO:0000313" key="8">
    <source>
        <dbReference type="EMBL" id="CAL5139202.1"/>
    </source>
</evidence>
<dbReference type="GO" id="GO:0046854">
    <property type="term" value="P:phosphatidylinositol phosphate biosynthetic process"/>
    <property type="evidence" value="ECO:0007669"/>
    <property type="project" value="TreeGrafter"/>
</dbReference>
<evidence type="ECO:0000256" key="1">
    <source>
        <dbReference type="ARBA" id="ARBA00004236"/>
    </source>
</evidence>
<evidence type="ECO:0008006" key="10">
    <source>
        <dbReference type="Google" id="ProtNLM"/>
    </source>
</evidence>
<accession>A0AAV2TRW0</accession>
<name>A0AAV2TRW0_CALDB</name>
<dbReference type="GO" id="GO:0072659">
    <property type="term" value="P:protein localization to plasma membrane"/>
    <property type="evidence" value="ECO:0007669"/>
    <property type="project" value="TreeGrafter"/>
</dbReference>
<protein>
    <recommendedName>
        <fullName evidence="10">Hyccin</fullName>
    </recommendedName>
</protein>
<feature type="region of interest" description="Disordered" evidence="7">
    <location>
        <begin position="387"/>
        <end position="410"/>
    </location>
</feature>
<dbReference type="GO" id="GO:0005829">
    <property type="term" value="C:cytosol"/>
    <property type="evidence" value="ECO:0007669"/>
    <property type="project" value="UniProtKB-SubCell"/>
</dbReference>
<dbReference type="PANTHER" id="PTHR31220:SF1">
    <property type="entry name" value="GH21176P"/>
    <property type="match status" value="1"/>
</dbReference>